<feature type="chain" id="PRO_5015994178" evidence="1">
    <location>
        <begin position="24"/>
        <end position="110"/>
    </location>
</feature>
<evidence type="ECO:0000313" key="2">
    <source>
        <dbReference type="EMBL" id="PZC77628.1"/>
    </source>
</evidence>
<keyword evidence="1" id="KW-0732">Signal</keyword>
<organism evidence="2 3">
    <name type="scientific">Helicoverpa armigera</name>
    <name type="common">Cotton bollworm</name>
    <name type="synonym">Heliothis armigera</name>
    <dbReference type="NCBI Taxonomy" id="29058"/>
    <lineage>
        <taxon>Eukaryota</taxon>
        <taxon>Metazoa</taxon>
        <taxon>Ecdysozoa</taxon>
        <taxon>Arthropoda</taxon>
        <taxon>Hexapoda</taxon>
        <taxon>Insecta</taxon>
        <taxon>Pterygota</taxon>
        <taxon>Neoptera</taxon>
        <taxon>Endopterygota</taxon>
        <taxon>Lepidoptera</taxon>
        <taxon>Glossata</taxon>
        <taxon>Ditrysia</taxon>
        <taxon>Noctuoidea</taxon>
        <taxon>Noctuidae</taxon>
        <taxon>Heliothinae</taxon>
        <taxon>Helicoverpa</taxon>
    </lineage>
</organism>
<dbReference type="Proteomes" id="UP000249218">
    <property type="component" value="Unassembled WGS sequence"/>
</dbReference>
<evidence type="ECO:0000313" key="3">
    <source>
        <dbReference type="Proteomes" id="UP000249218"/>
    </source>
</evidence>
<evidence type="ECO:0000256" key="1">
    <source>
        <dbReference type="SAM" id="SignalP"/>
    </source>
</evidence>
<dbReference type="EMBL" id="KZ149924">
    <property type="protein sequence ID" value="PZC77628.1"/>
    <property type="molecule type" value="Genomic_DNA"/>
</dbReference>
<name>A0A2W1BRF5_HELAM</name>
<accession>A0A2W1BRF5</accession>
<feature type="signal peptide" evidence="1">
    <location>
        <begin position="1"/>
        <end position="23"/>
    </location>
</feature>
<proteinExistence type="predicted"/>
<gene>
    <name evidence="2" type="primary">HaOG203136</name>
    <name evidence="2" type="ORF">B5X24_HaOG203136</name>
</gene>
<dbReference type="AlphaFoldDB" id="A0A2W1BRF5"/>
<protein>
    <submittedName>
        <fullName evidence="2">Uncharacterized protein</fullName>
    </submittedName>
</protein>
<keyword evidence="3" id="KW-1185">Reference proteome</keyword>
<sequence length="110" mass="12668">MVSIIFACWFLVLHHPILEKVSANPGYFFDNSRPNEKYSCQNICKEPVVVDTFLLLTKVLCHCSGLDLPSRAFLRCESKEDDYDDCNPPTTKAPKTKECRTWVPNLPKCW</sequence>
<reference evidence="2 3" key="1">
    <citation type="journal article" date="2017" name="BMC Biol.">
        <title>Genomic innovations, transcriptional plasticity and gene loss underlying the evolution and divergence of two highly polyphagous and invasive Helicoverpa pest species.</title>
        <authorList>
            <person name="Pearce S.L."/>
            <person name="Clarke D.F."/>
            <person name="East P.D."/>
            <person name="Elfekih S."/>
            <person name="Gordon K.H."/>
            <person name="Jermiin L.S."/>
            <person name="McGaughran A."/>
            <person name="Oakeshott J.G."/>
            <person name="Papanikolaou A."/>
            <person name="Perera O.P."/>
            <person name="Rane R.V."/>
            <person name="Richards S."/>
            <person name="Tay W.T."/>
            <person name="Walsh T.K."/>
            <person name="Anderson A."/>
            <person name="Anderson C.J."/>
            <person name="Asgari S."/>
            <person name="Board P.G."/>
            <person name="Bretschneider A."/>
            <person name="Campbell P.M."/>
            <person name="Chertemps T."/>
            <person name="Christeller J.T."/>
            <person name="Coppin C.W."/>
            <person name="Downes S.J."/>
            <person name="Duan G."/>
            <person name="Farnsworth C.A."/>
            <person name="Good R.T."/>
            <person name="Han L.B."/>
            <person name="Han Y.C."/>
            <person name="Hatje K."/>
            <person name="Horne I."/>
            <person name="Huang Y.P."/>
            <person name="Hughes D.S."/>
            <person name="Jacquin-Joly E."/>
            <person name="James W."/>
            <person name="Jhangiani S."/>
            <person name="Kollmar M."/>
            <person name="Kuwar S.S."/>
            <person name="Li S."/>
            <person name="Liu N.Y."/>
            <person name="Maibeche M.T."/>
            <person name="Miller J.R."/>
            <person name="Montagne N."/>
            <person name="Perry T."/>
            <person name="Qu J."/>
            <person name="Song S.V."/>
            <person name="Sutton G.G."/>
            <person name="Vogel H."/>
            <person name="Walenz B.P."/>
            <person name="Xu W."/>
            <person name="Zhang H.J."/>
            <person name="Zou Z."/>
            <person name="Batterham P."/>
            <person name="Edwards O.R."/>
            <person name="Feyereisen R."/>
            <person name="Gibbs R.A."/>
            <person name="Heckel D.G."/>
            <person name="McGrath A."/>
            <person name="Robin C."/>
            <person name="Scherer S.E."/>
            <person name="Worley K.C."/>
            <person name="Wu Y.D."/>
        </authorList>
    </citation>
    <scope>NUCLEOTIDE SEQUENCE [LARGE SCALE GENOMIC DNA]</scope>
    <source>
        <strain evidence="2">Harm_GR_Male_#8</strain>
        <tissue evidence="2">Whole organism</tissue>
    </source>
</reference>